<dbReference type="GO" id="GO:0003700">
    <property type="term" value="F:DNA-binding transcription factor activity"/>
    <property type="evidence" value="ECO:0007669"/>
    <property type="project" value="InterPro"/>
</dbReference>
<evidence type="ECO:0000313" key="7">
    <source>
        <dbReference type="Proteomes" id="UP000595254"/>
    </source>
</evidence>
<dbReference type="InterPro" id="IPR036388">
    <property type="entry name" value="WH-like_DNA-bd_sf"/>
</dbReference>
<evidence type="ECO:0000259" key="5">
    <source>
        <dbReference type="PROSITE" id="PS50931"/>
    </source>
</evidence>
<dbReference type="EMBL" id="CP068053">
    <property type="protein sequence ID" value="QQT00727.1"/>
    <property type="molecule type" value="Genomic_DNA"/>
</dbReference>
<dbReference type="Gene3D" id="1.10.10.10">
    <property type="entry name" value="Winged helix-like DNA-binding domain superfamily/Winged helix DNA-binding domain"/>
    <property type="match status" value="1"/>
</dbReference>
<dbReference type="SUPFAM" id="SSF53850">
    <property type="entry name" value="Periplasmic binding protein-like II"/>
    <property type="match status" value="1"/>
</dbReference>
<dbReference type="GO" id="GO:0000976">
    <property type="term" value="F:transcription cis-regulatory region binding"/>
    <property type="evidence" value="ECO:0007669"/>
    <property type="project" value="TreeGrafter"/>
</dbReference>
<dbReference type="Gene3D" id="3.40.190.290">
    <property type="match status" value="1"/>
</dbReference>
<name>A0A974NN54_PERPY</name>
<comment type="similarity">
    <text evidence="1">Belongs to the LysR transcriptional regulatory family.</text>
</comment>
<accession>A0A974NN54</accession>
<dbReference type="Pfam" id="PF00126">
    <property type="entry name" value="HTH_1"/>
    <property type="match status" value="1"/>
</dbReference>
<keyword evidence="4" id="KW-0804">Transcription</keyword>
<evidence type="ECO:0000313" key="6">
    <source>
        <dbReference type="EMBL" id="QQT00727.1"/>
    </source>
</evidence>
<dbReference type="KEGG" id="ppsr:I6J18_01980"/>
<evidence type="ECO:0000256" key="3">
    <source>
        <dbReference type="ARBA" id="ARBA00023125"/>
    </source>
</evidence>
<dbReference type="RefSeq" id="WP_201647839.1">
    <property type="nucleotide sequence ID" value="NZ_CP068053.1"/>
</dbReference>
<dbReference type="PROSITE" id="PS50931">
    <property type="entry name" value="HTH_LYSR"/>
    <property type="match status" value="1"/>
</dbReference>
<dbReference type="InterPro" id="IPR005119">
    <property type="entry name" value="LysR_subst-bd"/>
</dbReference>
<keyword evidence="3" id="KW-0238">DNA-binding</keyword>
<keyword evidence="7" id="KW-1185">Reference proteome</keyword>
<evidence type="ECO:0000256" key="1">
    <source>
        <dbReference type="ARBA" id="ARBA00009437"/>
    </source>
</evidence>
<organism evidence="6 7">
    <name type="scientific">Peribacillus psychrosaccharolyticus</name>
    <name type="common">Bacillus psychrosaccharolyticus</name>
    <dbReference type="NCBI Taxonomy" id="1407"/>
    <lineage>
        <taxon>Bacteria</taxon>
        <taxon>Bacillati</taxon>
        <taxon>Bacillota</taxon>
        <taxon>Bacilli</taxon>
        <taxon>Bacillales</taxon>
        <taxon>Bacillaceae</taxon>
        <taxon>Peribacillus</taxon>
    </lineage>
</organism>
<keyword evidence="2" id="KW-0805">Transcription regulation</keyword>
<evidence type="ECO:0000256" key="2">
    <source>
        <dbReference type="ARBA" id="ARBA00023015"/>
    </source>
</evidence>
<proteinExistence type="inferred from homology"/>
<dbReference type="PRINTS" id="PR00039">
    <property type="entry name" value="HTHLYSR"/>
</dbReference>
<dbReference type="Proteomes" id="UP000595254">
    <property type="component" value="Chromosome"/>
</dbReference>
<dbReference type="PANTHER" id="PTHR30126:SF94">
    <property type="entry name" value="LYSR FAMILY TRANSCRIPTIONAL REGULATOR"/>
    <property type="match status" value="1"/>
</dbReference>
<evidence type="ECO:0000256" key="4">
    <source>
        <dbReference type="ARBA" id="ARBA00023163"/>
    </source>
</evidence>
<dbReference type="Pfam" id="PF03466">
    <property type="entry name" value="LysR_substrate"/>
    <property type="match status" value="1"/>
</dbReference>
<gene>
    <name evidence="6" type="ORF">I6J18_01980</name>
</gene>
<dbReference type="CDD" id="cd05466">
    <property type="entry name" value="PBP2_LTTR_substrate"/>
    <property type="match status" value="1"/>
</dbReference>
<protein>
    <submittedName>
        <fullName evidence="6">LysR family transcriptional regulator</fullName>
    </submittedName>
</protein>
<reference evidence="6 7" key="1">
    <citation type="submission" date="2021-01" db="EMBL/GenBank/DDBJ databases">
        <title>FDA dAtabase for Regulatory Grade micrObial Sequences (FDA-ARGOS): Supporting development and validation of Infectious Disease Dx tests.</title>
        <authorList>
            <person name="Nelson B."/>
            <person name="Plummer A."/>
            <person name="Tallon L."/>
            <person name="Sadzewicz L."/>
            <person name="Zhao X."/>
            <person name="Boylan J."/>
            <person name="Ott S."/>
            <person name="Bowen H."/>
            <person name="Vavikolanu K."/>
            <person name="Mehta A."/>
            <person name="Aluvathingal J."/>
            <person name="Nadendla S."/>
            <person name="Myers T."/>
            <person name="Yan Y."/>
            <person name="Sichtig H."/>
        </authorList>
    </citation>
    <scope>NUCLEOTIDE SEQUENCE [LARGE SCALE GENOMIC DNA]</scope>
    <source>
        <strain evidence="6 7">FDAARGOS_1161</strain>
    </source>
</reference>
<dbReference type="PANTHER" id="PTHR30126">
    <property type="entry name" value="HTH-TYPE TRANSCRIPTIONAL REGULATOR"/>
    <property type="match status" value="1"/>
</dbReference>
<dbReference type="AlphaFoldDB" id="A0A974NN54"/>
<dbReference type="SUPFAM" id="SSF46785">
    <property type="entry name" value="Winged helix' DNA-binding domain"/>
    <property type="match status" value="1"/>
</dbReference>
<dbReference type="InterPro" id="IPR000847">
    <property type="entry name" value="LysR_HTH_N"/>
</dbReference>
<feature type="domain" description="HTH lysR-type" evidence="5">
    <location>
        <begin position="1"/>
        <end position="58"/>
    </location>
</feature>
<dbReference type="InterPro" id="IPR036390">
    <property type="entry name" value="WH_DNA-bd_sf"/>
</dbReference>
<sequence>MNFEQLQYVKVVVECKSITIAAQQLFVTQSAISQSITSLEKELNVVLFHRSRHGTIPTEDGLWLLPKLMEVFQKTQEITLEIESRTSQFAGEVKIATIPSLFMTLLPETLATFKKDYPLVNYQILELENNKVIEAVQQKKADIGFIALTHDLSHFDTSIYFQHLQVTSQYYLLVSASSRFALHEEITLEEVLEEPFILYGEHFYPNLIRNFSTKSNEQTILFQSYNSEVIKKSVMAGLGVSILTNLMIEEDPYILDGRMKAIKLIGYPFQMPLSYSLIYHQDLRKSPLIQKLAAYFD</sequence>